<dbReference type="AlphaFoldDB" id="A0A420Y0T3"/>
<dbReference type="OrthoDB" id="5278722at2759"/>
<evidence type="ECO:0000313" key="4">
    <source>
        <dbReference type="Proteomes" id="UP000275385"/>
    </source>
</evidence>
<evidence type="ECO:0000313" key="3">
    <source>
        <dbReference type="EMBL" id="RKU41533.1"/>
    </source>
</evidence>
<organism evidence="3 4">
    <name type="scientific">Coniochaeta pulveracea</name>
    <dbReference type="NCBI Taxonomy" id="177199"/>
    <lineage>
        <taxon>Eukaryota</taxon>
        <taxon>Fungi</taxon>
        <taxon>Dikarya</taxon>
        <taxon>Ascomycota</taxon>
        <taxon>Pezizomycotina</taxon>
        <taxon>Sordariomycetes</taxon>
        <taxon>Sordariomycetidae</taxon>
        <taxon>Coniochaetales</taxon>
        <taxon>Coniochaetaceae</taxon>
        <taxon>Coniochaeta</taxon>
    </lineage>
</organism>
<protein>
    <submittedName>
        <fullName evidence="3">Uncharacterized protein</fullName>
    </submittedName>
</protein>
<comment type="caution">
    <text evidence="3">The sequence shown here is derived from an EMBL/GenBank/DDBJ whole genome shotgun (WGS) entry which is preliminary data.</text>
</comment>
<dbReference type="InterPro" id="IPR036514">
    <property type="entry name" value="SGNH_hydro_sf"/>
</dbReference>
<evidence type="ECO:0000256" key="2">
    <source>
        <dbReference type="SAM" id="Phobius"/>
    </source>
</evidence>
<keyword evidence="2" id="KW-0472">Membrane</keyword>
<name>A0A420Y0T3_9PEZI</name>
<accession>A0A420Y0T3</accession>
<feature type="transmembrane region" description="Helical" evidence="2">
    <location>
        <begin position="52"/>
        <end position="70"/>
    </location>
</feature>
<sequence>MIINGQMVPYHQNKSSQQPVTLQEKFGLGTLLAFCTTKVIRGGPRILLHPKTFVPLIACLLVLVLVLKVFPQGYLRYNIWSWHKTKSETSASHGVASDGSVRGGLRVVVFGGHDVATPGRMPGPEYIGTDRRSWTELLCEELNCSSYLVFEPDSALSHTMTSTKLYAESLDQVANDTAWSDGPGLDYSFLPKTYPVTWNIPDLEEQVSSFLALQKPQKTPAETLWVFSFGTWDIWSLASAPLSTSMPIIDDILSHLFEQVERVYHSTLDESSIAWSDPSVLLEPEAADANTTNSKPQQLDFDPDEQDEHRKAQEKQLPPKQFKILIPKLFDPSMTPGWQTERPGQPAIHSKAEQMRNAADLTEHWNVVLKRFLFSWARTGQAKPKVVHAADPPVTFTVGQKKALTGKEAMANLVATPENKKASGKKVGRRIDRNGKLRPIPLPALVQPRDVVEPATVPESEPAGITIIDQEAHQKRNQGESPKVERDAILFEMNEYLLDIMVDRELRNAGIQDSNGAGTAPTEEGFLEVRKACTQDLPNEGNAEPSKSWIRGRAAIPTPSSSAPPTEATPPRICEAPQGHLFFNPFTVSPRAVAAVARQAADMVRLNQTVRAYLAGQPKPLPVKVMPPASSRPHGGGTPV</sequence>
<feature type="region of interest" description="Disordered" evidence="1">
    <location>
        <begin position="288"/>
        <end position="317"/>
    </location>
</feature>
<dbReference type="Gene3D" id="3.40.50.1110">
    <property type="entry name" value="SGNH hydrolase"/>
    <property type="match status" value="1"/>
</dbReference>
<dbReference type="STRING" id="177199.A0A420Y0T3"/>
<keyword evidence="2" id="KW-0812">Transmembrane</keyword>
<keyword evidence="4" id="KW-1185">Reference proteome</keyword>
<reference evidence="3 4" key="1">
    <citation type="submission" date="2018-08" db="EMBL/GenBank/DDBJ databases">
        <title>Draft genome of the lignicolous fungus Coniochaeta pulveracea.</title>
        <authorList>
            <person name="Borstlap C.J."/>
            <person name="De Witt R.N."/>
            <person name="Botha A."/>
            <person name="Volschenk H."/>
        </authorList>
    </citation>
    <scope>NUCLEOTIDE SEQUENCE [LARGE SCALE GENOMIC DNA]</scope>
    <source>
        <strain evidence="3 4">CAB683</strain>
    </source>
</reference>
<dbReference type="Proteomes" id="UP000275385">
    <property type="component" value="Unassembled WGS sequence"/>
</dbReference>
<dbReference type="EMBL" id="QVQW01000073">
    <property type="protein sequence ID" value="RKU41533.1"/>
    <property type="molecule type" value="Genomic_DNA"/>
</dbReference>
<keyword evidence="2" id="KW-1133">Transmembrane helix</keyword>
<feature type="region of interest" description="Disordered" evidence="1">
    <location>
        <begin position="619"/>
        <end position="640"/>
    </location>
</feature>
<feature type="region of interest" description="Disordered" evidence="1">
    <location>
        <begin position="536"/>
        <end position="574"/>
    </location>
</feature>
<feature type="compositionally biased region" description="Low complexity" evidence="1">
    <location>
        <begin position="554"/>
        <end position="571"/>
    </location>
</feature>
<evidence type="ECO:0000256" key="1">
    <source>
        <dbReference type="SAM" id="MobiDB-lite"/>
    </source>
</evidence>
<gene>
    <name evidence="3" type="ORF">DL546_005246</name>
</gene>
<proteinExistence type="predicted"/>